<dbReference type="eggNOG" id="ENOG502QSYI">
    <property type="taxonomic scope" value="Eukaryota"/>
</dbReference>
<name>M7XVC4_RHOT1</name>
<feature type="compositionally biased region" description="Pro residues" evidence="1">
    <location>
        <begin position="348"/>
        <end position="357"/>
    </location>
</feature>
<dbReference type="OrthoDB" id="3057168at2759"/>
<dbReference type="Proteomes" id="UP000016926">
    <property type="component" value="Unassembled WGS sequence"/>
</dbReference>
<evidence type="ECO:0000259" key="2">
    <source>
        <dbReference type="Pfam" id="PF09994"/>
    </source>
</evidence>
<dbReference type="PANTHER" id="PTHR33840">
    <property type="match status" value="1"/>
</dbReference>
<sequence length="475" mass="52851">MRRIVICCDGTWESALFQTNEIMLTNIGRVCNAIERTDTRQHEAVEQIKMYFPGLGTGEQIFEAAWQGAFGDGLLTEVRQAYYFIAQNWAVGDEASPSTIRNDFTTLTRLLQILLFGFSRGAYVCRLLTTLISLIGILDPKSTLASFPLLFDLLCRHRDPATKRGRRAASALAEEMAKIGAFRQEQLLQMKSKAYITVLGLFDTVPLYHFHSTSKAGAQLHLSPFSTHNEQLEGPDVVSHVFQALSLHEHRQAYAPAILVQGKDGKRAGQVLRQVWFAGSHTDVGGGYSKHDLALLSLHWLVSQVQEHVAHDRDLLLRDATDGSAAAPWGTLAPYTPLHVAPPHDRPFPTPTSPPLPSTNQFLHPSILEQDPQHLPARLRLELGGPIMRAEAKWWKLDEWEEKVRQEWKYGKKAPGRPAAGLSPSPFALNIRTAKATVYKSQQEAAGDDPRHGVIRYLEHKLYNAGNAPSLAGAR</sequence>
<accession>M7XVC4</accession>
<keyword evidence="4" id="KW-1185">Reference proteome</keyword>
<organism evidence="3 4">
    <name type="scientific">Rhodotorula toruloides (strain NP11)</name>
    <name type="common">Yeast</name>
    <name type="synonym">Rhodosporidium toruloides</name>
    <dbReference type="NCBI Taxonomy" id="1130832"/>
    <lineage>
        <taxon>Eukaryota</taxon>
        <taxon>Fungi</taxon>
        <taxon>Dikarya</taxon>
        <taxon>Basidiomycota</taxon>
        <taxon>Pucciniomycotina</taxon>
        <taxon>Microbotryomycetes</taxon>
        <taxon>Sporidiobolales</taxon>
        <taxon>Sporidiobolaceae</taxon>
        <taxon>Rhodotorula</taxon>
    </lineage>
</organism>
<dbReference type="GeneID" id="27370210"/>
<dbReference type="EMBL" id="KB722645">
    <property type="protein sequence ID" value="EMS24193.1"/>
    <property type="molecule type" value="Genomic_DNA"/>
</dbReference>
<proteinExistence type="predicted"/>
<protein>
    <recommendedName>
        <fullName evidence="2">T6SS Phospholipase effector Tle1-like catalytic domain-containing protein</fullName>
    </recommendedName>
</protein>
<feature type="region of interest" description="Disordered" evidence="1">
    <location>
        <begin position="344"/>
        <end position="363"/>
    </location>
</feature>
<evidence type="ECO:0000256" key="1">
    <source>
        <dbReference type="SAM" id="MobiDB-lite"/>
    </source>
</evidence>
<dbReference type="AlphaFoldDB" id="M7XVC4"/>
<dbReference type="Pfam" id="PF09994">
    <property type="entry name" value="T6SS_Tle1-like_cat"/>
    <property type="match status" value="1"/>
</dbReference>
<dbReference type="PANTHER" id="PTHR33840:SF16">
    <property type="entry name" value="DUF2235 DOMAIN-CONTAINING PROTEIN"/>
    <property type="match status" value="1"/>
</dbReference>
<dbReference type="InterPro" id="IPR018712">
    <property type="entry name" value="Tle1-like_cat"/>
</dbReference>
<dbReference type="RefSeq" id="XP_016275312.1">
    <property type="nucleotide sequence ID" value="XM_016419858.1"/>
</dbReference>
<gene>
    <name evidence="3" type="ORF">RHTO_06197</name>
</gene>
<reference evidence="3 4" key="1">
    <citation type="journal article" date="2012" name="Nat. Commun.">
        <title>A multi-omic map of the lipid-producing yeast Rhodosporidium toruloides.</title>
        <authorList>
            <person name="Zhu Z."/>
            <person name="Zhang S."/>
            <person name="Liu H."/>
            <person name="Shen H."/>
            <person name="Lin X."/>
            <person name="Yang F."/>
            <person name="Zhou Y.J."/>
            <person name="Jin G."/>
            <person name="Ye M."/>
            <person name="Zou H."/>
            <person name="Zou H."/>
            <person name="Zhao Z.K."/>
        </authorList>
    </citation>
    <scope>NUCLEOTIDE SEQUENCE [LARGE SCALE GENOMIC DNA]</scope>
    <source>
        <strain evidence="3 4">NP11</strain>
    </source>
</reference>
<feature type="domain" description="T6SS Phospholipase effector Tle1-like catalytic" evidence="2">
    <location>
        <begin position="2"/>
        <end position="304"/>
    </location>
</feature>
<dbReference type="HOGENOM" id="CLU_005049_3_1_1"/>
<evidence type="ECO:0000313" key="3">
    <source>
        <dbReference type="EMBL" id="EMS24193.1"/>
    </source>
</evidence>
<evidence type="ECO:0000313" key="4">
    <source>
        <dbReference type="Proteomes" id="UP000016926"/>
    </source>
</evidence>